<protein>
    <submittedName>
        <fullName evidence="1">IP12648p</fullName>
    </submittedName>
</protein>
<dbReference type="AlphaFoldDB" id="Q058X6"/>
<reference evidence="1" key="1">
    <citation type="submission" date="2006-10" db="EMBL/GenBank/DDBJ databases">
        <authorList>
            <person name="Stapleton M."/>
            <person name="Carlson J."/>
            <person name="Frise E."/>
            <person name="Kapadia B."/>
            <person name="Park S."/>
            <person name="Wan K."/>
            <person name="Yu C."/>
            <person name="Celniker S."/>
        </authorList>
    </citation>
    <scope>NUCLEOTIDE SEQUENCE</scope>
</reference>
<dbReference type="EMBL" id="BT029092">
    <property type="protein sequence ID" value="ABJ17025.1"/>
    <property type="molecule type" value="mRNA"/>
</dbReference>
<evidence type="ECO:0000313" key="1">
    <source>
        <dbReference type="EMBL" id="ABJ17025.1"/>
    </source>
</evidence>
<accession>Q058X6</accession>
<name>Q058X6_DROME</name>
<proteinExistence type="evidence at transcript level"/>
<sequence length="121" mass="13251">MASRQMALTRVMATSQDPLLPFCPPSGPAFAFLDAFPFALPVAPAPVVEPSDVGDLASRPTISPPTTTPPARGLPKFTFDFWMLAISPPESLFEIEFWRDSVRRMFECSVTSGNPPKPVVW</sequence>
<organism evidence="1">
    <name type="scientific">Drosophila melanogaster</name>
    <name type="common">Fruit fly</name>
    <dbReference type="NCBI Taxonomy" id="7227"/>
    <lineage>
        <taxon>Eukaryota</taxon>
        <taxon>Metazoa</taxon>
        <taxon>Ecdysozoa</taxon>
        <taxon>Arthropoda</taxon>
        <taxon>Hexapoda</taxon>
        <taxon>Insecta</taxon>
        <taxon>Pterygota</taxon>
        <taxon>Neoptera</taxon>
        <taxon>Endopterygota</taxon>
        <taxon>Diptera</taxon>
        <taxon>Brachycera</taxon>
        <taxon>Muscomorpha</taxon>
        <taxon>Ephydroidea</taxon>
        <taxon>Drosophilidae</taxon>
        <taxon>Drosophila</taxon>
        <taxon>Sophophora</taxon>
    </lineage>
</organism>